<dbReference type="AlphaFoldDB" id="A0AAE0H144"/>
<evidence type="ECO:0000313" key="1">
    <source>
        <dbReference type="EMBL" id="KAK3287924.1"/>
    </source>
</evidence>
<sequence length="563" mass="64429">MWRHPHQMERHTHRDLLYTIMCTIEALQDAQVIVGILKVKAHVGIVGNEQADKAAKQACEDGEYVQPWDNEETVLLRAMATDQDNVKYPLTGKNAVQTYVTKMIREANGKELMARRWDKTLTGKPTEWVRKNAPVDRGVNQQTQEQELEDMLELEREVGGDVERDPQGWEGEDGMLLDMMEQPTTGELAGRQDRGRQHQLVIQEEERREMLEDPRPRTNWDESRAIRKEAALSRRKVILPAQTGRTREWLDKHMQELVGDKPIHELSNGHWKQASFAERKTALRSRYGVLPLQSYEAAKATKAPITDCPLAGCKCRQVTKAKGVYVKPGHPLGGCMDTEMCNMRTARADAQAEVVTKELRNSRKGGCHVYAYTGNRTETDRKPRVIPDWILTRGQCRRDGKDLPTRGDGPDTIPSFVDIVMLEGTQGLKESDRSTQTEALDKVKMIHLIELTCTDDQNWETALLEKWEKYGPLLQLLRDHGYKAQLHVIVVGRTGTVYEHNKRALNKMGMNKKEAEKTLRNLSKTTVSYANSLYWLYRKRIDEQRKHDNTQAHTTRTGGNHPT</sequence>
<dbReference type="InterPro" id="IPR012337">
    <property type="entry name" value="RNaseH-like_sf"/>
</dbReference>
<reference evidence="1 2" key="1">
    <citation type="journal article" date="2015" name="Genome Biol. Evol.">
        <title>Comparative Genomics of a Bacterivorous Green Alga Reveals Evolutionary Causalities and Consequences of Phago-Mixotrophic Mode of Nutrition.</title>
        <authorList>
            <person name="Burns J.A."/>
            <person name="Paasch A."/>
            <person name="Narechania A."/>
            <person name="Kim E."/>
        </authorList>
    </citation>
    <scope>NUCLEOTIDE SEQUENCE [LARGE SCALE GENOMIC DNA]</scope>
    <source>
        <strain evidence="1 2">PLY_AMNH</strain>
    </source>
</reference>
<dbReference type="GO" id="GO:0003676">
    <property type="term" value="F:nucleic acid binding"/>
    <property type="evidence" value="ECO:0007669"/>
    <property type="project" value="InterPro"/>
</dbReference>
<dbReference type="Gene3D" id="3.30.420.10">
    <property type="entry name" value="Ribonuclease H-like superfamily/Ribonuclease H"/>
    <property type="match status" value="1"/>
</dbReference>
<dbReference type="Proteomes" id="UP001190700">
    <property type="component" value="Unassembled WGS sequence"/>
</dbReference>
<protein>
    <recommendedName>
        <fullName evidence="3">RNase H type-1 domain-containing protein</fullName>
    </recommendedName>
</protein>
<dbReference type="InterPro" id="IPR036397">
    <property type="entry name" value="RNaseH_sf"/>
</dbReference>
<evidence type="ECO:0008006" key="3">
    <source>
        <dbReference type="Google" id="ProtNLM"/>
    </source>
</evidence>
<comment type="caution">
    <text evidence="1">The sequence shown here is derived from an EMBL/GenBank/DDBJ whole genome shotgun (WGS) entry which is preliminary data.</text>
</comment>
<dbReference type="SUPFAM" id="SSF53098">
    <property type="entry name" value="Ribonuclease H-like"/>
    <property type="match status" value="1"/>
</dbReference>
<name>A0AAE0H144_9CHLO</name>
<keyword evidence="2" id="KW-1185">Reference proteome</keyword>
<organism evidence="1 2">
    <name type="scientific">Cymbomonas tetramitiformis</name>
    <dbReference type="NCBI Taxonomy" id="36881"/>
    <lineage>
        <taxon>Eukaryota</taxon>
        <taxon>Viridiplantae</taxon>
        <taxon>Chlorophyta</taxon>
        <taxon>Pyramimonadophyceae</taxon>
        <taxon>Pyramimonadales</taxon>
        <taxon>Pyramimonadaceae</taxon>
        <taxon>Cymbomonas</taxon>
    </lineage>
</organism>
<dbReference type="EMBL" id="LGRX02000649">
    <property type="protein sequence ID" value="KAK3287924.1"/>
    <property type="molecule type" value="Genomic_DNA"/>
</dbReference>
<evidence type="ECO:0000313" key="2">
    <source>
        <dbReference type="Proteomes" id="UP001190700"/>
    </source>
</evidence>
<accession>A0AAE0H144</accession>
<proteinExistence type="predicted"/>
<gene>
    <name evidence="1" type="ORF">CYMTET_4602</name>
</gene>